<dbReference type="PIRSF" id="PIRSF001365">
    <property type="entry name" value="DHDPS"/>
    <property type="match status" value="1"/>
</dbReference>
<feature type="chain" id="PRO_5044781657" description="N-acetylneuraminate lyase" evidence="14">
    <location>
        <begin position="17"/>
        <end position="301"/>
    </location>
</feature>
<evidence type="ECO:0000256" key="9">
    <source>
        <dbReference type="ARBA" id="ARBA00023277"/>
    </source>
</evidence>
<protein>
    <recommendedName>
        <fullName evidence="5">N-acetylneuraminate lyase</fullName>
        <ecNumber evidence="5">4.1.3.3</ecNumber>
    </recommendedName>
</protein>
<evidence type="ECO:0000256" key="13">
    <source>
        <dbReference type="PIRSR" id="PIRSR001365-2"/>
    </source>
</evidence>
<name>A0ABD1F5R4_HYPHA</name>
<comment type="subunit">
    <text evidence="4">Homotetramer.</text>
</comment>
<accession>A0ABD1F5R4</accession>
<gene>
    <name evidence="15" type="ORF">ABEB36_002259</name>
</gene>
<dbReference type="EC" id="4.1.3.3" evidence="5"/>
<dbReference type="PRINTS" id="PR00146">
    <property type="entry name" value="DHPICSNTHASE"/>
</dbReference>
<evidence type="ECO:0000256" key="14">
    <source>
        <dbReference type="SAM" id="SignalP"/>
    </source>
</evidence>
<dbReference type="Pfam" id="PF00701">
    <property type="entry name" value="DHDPS"/>
    <property type="match status" value="1"/>
</dbReference>
<comment type="caution">
    <text evidence="15">The sequence shown here is derived from an EMBL/GenBank/DDBJ whole genome shotgun (WGS) entry which is preliminary data.</text>
</comment>
<evidence type="ECO:0000256" key="3">
    <source>
        <dbReference type="ARBA" id="ARBA00006324"/>
    </source>
</evidence>
<dbReference type="SUPFAM" id="SSF51569">
    <property type="entry name" value="Aldolase"/>
    <property type="match status" value="1"/>
</dbReference>
<dbReference type="AlphaFoldDB" id="A0ABD1F5R4"/>
<keyword evidence="16" id="KW-1185">Reference proteome</keyword>
<dbReference type="Gene3D" id="3.20.20.70">
    <property type="entry name" value="Aldolase class I"/>
    <property type="match status" value="1"/>
</dbReference>
<evidence type="ECO:0000256" key="10">
    <source>
        <dbReference type="ARBA" id="ARBA00044906"/>
    </source>
</evidence>
<organism evidence="15 16">
    <name type="scientific">Hypothenemus hampei</name>
    <name type="common">Coffee berry borer</name>
    <dbReference type="NCBI Taxonomy" id="57062"/>
    <lineage>
        <taxon>Eukaryota</taxon>
        <taxon>Metazoa</taxon>
        <taxon>Ecdysozoa</taxon>
        <taxon>Arthropoda</taxon>
        <taxon>Hexapoda</taxon>
        <taxon>Insecta</taxon>
        <taxon>Pterygota</taxon>
        <taxon>Neoptera</taxon>
        <taxon>Endopterygota</taxon>
        <taxon>Coleoptera</taxon>
        <taxon>Polyphaga</taxon>
        <taxon>Cucujiformia</taxon>
        <taxon>Curculionidae</taxon>
        <taxon>Scolytinae</taxon>
        <taxon>Hypothenemus</taxon>
    </lineage>
</organism>
<feature type="active site" description="Schiff-base intermediate with substrate" evidence="12">
    <location>
        <position position="171"/>
    </location>
</feature>
<evidence type="ECO:0000313" key="16">
    <source>
        <dbReference type="Proteomes" id="UP001566132"/>
    </source>
</evidence>
<keyword evidence="6" id="KW-0963">Cytoplasm</keyword>
<evidence type="ECO:0000256" key="4">
    <source>
        <dbReference type="ARBA" id="ARBA00011881"/>
    </source>
</evidence>
<evidence type="ECO:0000256" key="2">
    <source>
        <dbReference type="ARBA" id="ARBA00004878"/>
    </source>
</evidence>
<reference evidence="15 16" key="1">
    <citation type="submission" date="2024-05" db="EMBL/GenBank/DDBJ databases">
        <title>Genetic variation in Jamaican populations of the coffee berry borer (Hypothenemus hampei).</title>
        <authorList>
            <person name="Errbii M."/>
            <person name="Myrie A."/>
        </authorList>
    </citation>
    <scope>NUCLEOTIDE SEQUENCE [LARGE SCALE GENOMIC DNA]</scope>
    <source>
        <strain evidence="15">JA-Hopewell-2020-01-JO</strain>
        <tissue evidence="15">Whole body</tissue>
    </source>
</reference>
<keyword evidence="8" id="KW-0704">Schiff base</keyword>
<evidence type="ECO:0000256" key="1">
    <source>
        <dbReference type="ARBA" id="ARBA00004496"/>
    </source>
</evidence>
<dbReference type="EMBL" id="JBDJPC010000002">
    <property type="protein sequence ID" value="KAL1512716.1"/>
    <property type="molecule type" value="Genomic_DNA"/>
</dbReference>
<evidence type="ECO:0000256" key="8">
    <source>
        <dbReference type="ARBA" id="ARBA00023270"/>
    </source>
</evidence>
<dbReference type="SMART" id="SM01130">
    <property type="entry name" value="DHDPS"/>
    <property type="match status" value="1"/>
</dbReference>
<dbReference type="GO" id="GO:0005737">
    <property type="term" value="C:cytoplasm"/>
    <property type="evidence" value="ECO:0007669"/>
    <property type="project" value="UniProtKB-SubCell"/>
</dbReference>
<evidence type="ECO:0000256" key="6">
    <source>
        <dbReference type="ARBA" id="ARBA00022490"/>
    </source>
</evidence>
<comment type="pathway">
    <text evidence="2">Amino-sugar metabolism; N-acetylneuraminate degradation.</text>
</comment>
<keyword evidence="9" id="KW-0119">Carbohydrate metabolism</keyword>
<feature type="signal peptide" evidence="14">
    <location>
        <begin position="1"/>
        <end position="16"/>
    </location>
</feature>
<comment type="subcellular location">
    <subcellularLocation>
        <location evidence="1">Cytoplasm</location>
    </subcellularLocation>
</comment>
<dbReference type="InterPro" id="IPR002220">
    <property type="entry name" value="DapA-like"/>
</dbReference>
<dbReference type="PANTHER" id="PTHR12128">
    <property type="entry name" value="DIHYDRODIPICOLINATE SYNTHASE"/>
    <property type="match status" value="1"/>
</dbReference>
<sequence length="301" mass="32627">MFASFTFVGLVAPVFTIFNSDLTLNTEGVPKYANYLARHGIGGILVAGTSGEGPSLTIDERKEQTEAWADAVKDTSQHLMVQVGGTAFPNVIELAKHASNVGADSILCLPDLYFRPQSNQELINYLRLVSAAVPNLPLLYYHIPANTGVNISVADFLEEAADQLPNLVGVKYTDNDINGAIAAVRAALGKYTIFIADDTVMAEAFSNGFNSAIASSISAFPHFSTEILEGIRYNRFGMAYNLQRNLTNIVNILRAHGPLTSSMKTATNMFSPINVGYARPPLGNPNPYSIDELESEIKQYL</sequence>
<feature type="binding site" evidence="13">
    <location>
        <position position="213"/>
    </location>
    <ligand>
        <name>pyruvate</name>
        <dbReference type="ChEBI" id="CHEBI:15361"/>
    </ligand>
</feature>
<evidence type="ECO:0000256" key="5">
    <source>
        <dbReference type="ARBA" id="ARBA00012911"/>
    </source>
</evidence>
<dbReference type="Proteomes" id="UP001566132">
    <property type="component" value="Unassembled WGS sequence"/>
</dbReference>
<dbReference type="InterPro" id="IPR013785">
    <property type="entry name" value="Aldolase_TIM"/>
</dbReference>
<feature type="active site" description="Proton donor/acceptor" evidence="12">
    <location>
        <position position="141"/>
    </location>
</feature>
<comment type="catalytic activity">
    <reaction evidence="10">
        <text>aceneuramate = aldehydo-N-acetyl-D-mannosamine + pyruvate</text>
        <dbReference type="Rhea" id="RHEA:23296"/>
        <dbReference type="ChEBI" id="CHEBI:15361"/>
        <dbReference type="ChEBI" id="CHEBI:17122"/>
        <dbReference type="ChEBI" id="CHEBI:173083"/>
        <dbReference type="EC" id="4.1.3.3"/>
    </reaction>
</comment>
<evidence type="ECO:0000256" key="11">
    <source>
        <dbReference type="PIRNR" id="PIRNR001365"/>
    </source>
</evidence>
<keyword evidence="7 11" id="KW-0456">Lyase</keyword>
<dbReference type="CDD" id="cd00408">
    <property type="entry name" value="DHDPS-like"/>
    <property type="match status" value="1"/>
</dbReference>
<dbReference type="GO" id="GO:0008747">
    <property type="term" value="F:N-acetylneuraminate lyase activity"/>
    <property type="evidence" value="ECO:0007669"/>
    <property type="project" value="UniProtKB-EC"/>
</dbReference>
<comment type="similarity">
    <text evidence="3">Belongs to the DapA family. NanA subfamily.</text>
</comment>
<evidence type="ECO:0000313" key="15">
    <source>
        <dbReference type="EMBL" id="KAL1512716.1"/>
    </source>
</evidence>
<keyword evidence="14" id="KW-0732">Signal</keyword>
<evidence type="ECO:0000256" key="7">
    <source>
        <dbReference type="ARBA" id="ARBA00023239"/>
    </source>
</evidence>
<evidence type="ECO:0000256" key="12">
    <source>
        <dbReference type="PIRSR" id="PIRSR001365-1"/>
    </source>
</evidence>
<dbReference type="PANTHER" id="PTHR12128:SF21">
    <property type="entry name" value="N-ACETYLNEURAMINATE LYASE"/>
    <property type="match status" value="1"/>
</dbReference>
<proteinExistence type="inferred from homology"/>